<evidence type="ECO:0000313" key="2">
    <source>
        <dbReference type="Proteomes" id="UP001464891"/>
    </source>
</evidence>
<gene>
    <name evidence="1" type="ORF">NC998_07190</name>
</gene>
<proteinExistence type="predicted"/>
<keyword evidence="2" id="KW-1185">Reference proteome</keyword>
<dbReference type="Proteomes" id="UP001464891">
    <property type="component" value="Unassembled WGS sequence"/>
</dbReference>
<comment type="caution">
    <text evidence="1">The sequence shown here is derived from an EMBL/GenBank/DDBJ whole genome shotgun (WGS) entry which is preliminary data.</text>
</comment>
<reference evidence="1 2" key="1">
    <citation type="submission" date="2022-04" db="EMBL/GenBank/DDBJ databases">
        <title>Positive selection, recombination, and allopatry shape intraspecific diversity of widespread and dominant cyanobacteria.</title>
        <authorList>
            <person name="Wei J."/>
            <person name="Shu W."/>
            <person name="Hu C."/>
        </authorList>
    </citation>
    <scope>NUCLEOTIDE SEQUENCE [LARGE SCALE GENOMIC DNA]</scope>
    <source>
        <strain evidence="1 2">GB2-A4</strain>
    </source>
</reference>
<dbReference type="RefSeq" id="WP_190439097.1">
    <property type="nucleotide sequence ID" value="NZ_JAMPKM010000003.1"/>
</dbReference>
<name>A0ABV0J6H1_9CYAN</name>
<protein>
    <submittedName>
        <fullName evidence="1">ADP-ribosylation/crystallin J1</fullName>
    </submittedName>
</protein>
<accession>A0ABV0J6H1</accession>
<dbReference type="EMBL" id="JAMPKM010000003">
    <property type="protein sequence ID" value="MEP0816878.1"/>
    <property type="molecule type" value="Genomic_DNA"/>
</dbReference>
<evidence type="ECO:0000313" key="1">
    <source>
        <dbReference type="EMBL" id="MEP0816878.1"/>
    </source>
</evidence>
<organism evidence="1 2">
    <name type="scientific">Trichocoleus desertorum GB2-A4</name>
    <dbReference type="NCBI Taxonomy" id="2933944"/>
    <lineage>
        <taxon>Bacteria</taxon>
        <taxon>Bacillati</taxon>
        <taxon>Cyanobacteriota</taxon>
        <taxon>Cyanophyceae</taxon>
        <taxon>Leptolyngbyales</taxon>
        <taxon>Trichocoleusaceae</taxon>
        <taxon>Trichocoleus</taxon>
    </lineage>
</organism>
<sequence>MLLYRPVGLKELELIAQSSFQAFPPRLPEQPIFYPVLNFEYAEKIARDWNTKSNSFAGFVTQFEVEDSYVQQFEVQVVGGAICQELWIPAEKLAEFNRHIIGQIQISAAFYGEKFQGELDAATNMPKGISASAIAPQ</sequence>